<evidence type="ECO:0000256" key="1">
    <source>
        <dbReference type="SAM" id="Coils"/>
    </source>
</evidence>
<dbReference type="OrthoDB" id="1657181at2759"/>
<dbReference type="GO" id="GO:0008356">
    <property type="term" value="P:asymmetric cell division"/>
    <property type="evidence" value="ECO:0007669"/>
    <property type="project" value="InterPro"/>
</dbReference>
<evidence type="ECO:0000313" key="4">
    <source>
        <dbReference type="Proteomes" id="UP000237000"/>
    </source>
</evidence>
<proteinExistence type="predicted"/>
<feature type="compositionally biased region" description="Basic residues" evidence="2">
    <location>
        <begin position="104"/>
        <end position="121"/>
    </location>
</feature>
<accession>A0A2P5FUZ3</accession>
<dbReference type="InterPro" id="IPR040348">
    <property type="entry name" value="POLAR-like"/>
</dbReference>
<dbReference type="EMBL" id="JXTC01000007">
    <property type="protein sequence ID" value="POO01612.1"/>
    <property type="molecule type" value="Genomic_DNA"/>
</dbReference>
<evidence type="ECO:0000256" key="2">
    <source>
        <dbReference type="SAM" id="MobiDB-lite"/>
    </source>
</evidence>
<protein>
    <submittedName>
        <fullName evidence="3">POLAR LOCALIZATION DURING ASYMMETRIC DIVISION AND protein</fullName>
    </submittedName>
</protein>
<feature type="region of interest" description="Disordered" evidence="2">
    <location>
        <begin position="28"/>
        <end position="72"/>
    </location>
</feature>
<keyword evidence="1" id="KW-0175">Coiled coil</keyword>
<keyword evidence="4" id="KW-1185">Reference proteome</keyword>
<dbReference type="PANTHER" id="PTHR33476">
    <property type="entry name" value="EMB|CAB62613.1"/>
    <property type="match status" value="1"/>
</dbReference>
<gene>
    <name evidence="3" type="ORF">TorRG33x02_023890</name>
</gene>
<evidence type="ECO:0000313" key="3">
    <source>
        <dbReference type="EMBL" id="POO01612.1"/>
    </source>
</evidence>
<dbReference type="Proteomes" id="UP000237000">
    <property type="component" value="Unassembled WGS sequence"/>
</dbReference>
<comment type="caution">
    <text evidence="3">The sequence shown here is derived from an EMBL/GenBank/DDBJ whole genome shotgun (WGS) entry which is preliminary data.</text>
</comment>
<feature type="region of interest" description="Disordered" evidence="2">
    <location>
        <begin position="415"/>
        <end position="437"/>
    </location>
</feature>
<sequence>MWQALLAAAVAGSTGIVAKHLFNFKPTPKPSDYDHADQGLAQSNNHDQDDGEAQGAHFQSASPSGSASDRPGLAHASVFEEQDGVFRFSSTDSPGGDVNGVRTGSKKKKKRGVLGGRKLKKERSGGVLEERSVRRFGVCLKRRKTGKNVAGKPGSCSSNDASLFGWGLGVGIMYMMSAGKVEFSKLNAAMGETAKVVQELKTELHKRKSSGNLPVAGCASEVISNPHTASCKDAHPDLDKSRTNKIDPSEIKSFSPIITDGECGSSVLTEEPGSEGQEMDQLEAELELELQKLPWCTIEASNQDGSRDLIETEISAQVLPGQERQDSETHQLCGVMPEELDQKLCHLLIERQETQIEELESELHVAQRKLHEKEAELQALKDCVKRLTEFSLSTLSDDETEGEIQQVQTRDWNYKKVGSESKEPGVGVKRPIDSEIM</sequence>
<dbReference type="STRING" id="63057.A0A2P5FUZ3"/>
<feature type="compositionally biased region" description="Polar residues" evidence="2">
    <location>
        <begin position="57"/>
        <end position="67"/>
    </location>
</feature>
<name>A0A2P5FUZ3_TREOI</name>
<dbReference type="PANTHER" id="PTHR33476:SF4">
    <property type="entry name" value="POLAR LOCALIZATION DURING ASYMMETRIC DIVISION AND PROTEIN"/>
    <property type="match status" value="1"/>
</dbReference>
<dbReference type="InParanoid" id="A0A2P5FUZ3"/>
<dbReference type="AlphaFoldDB" id="A0A2P5FUZ3"/>
<feature type="coiled-coil region" evidence="1">
    <location>
        <begin position="349"/>
        <end position="383"/>
    </location>
</feature>
<organism evidence="3 4">
    <name type="scientific">Trema orientale</name>
    <name type="common">Charcoal tree</name>
    <name type="synonym">Celtis orientalis</name>
    <dbReference type="NCBI Taxonomy" id="63057"/>
    <lineage>
        <taxon>Eukaryota</taxon>
        <taxon>Viridiplantae</taxon>
        <taxon>Streptophyta</taxon>
        <taxon>Embryophyta</taxon>
        <taxon>Tracheophyta</taxon>
        <taxon>Spermatophyta</taxon>
        <taxon>Magnoliopsida</taxon>
        <taxon>eudicotyledons</taxon>
        <taxon>Gunneridae</taxon>
        <taxon>Pentapetalae</taxon>
        <taxon>rosids</taxon>
        <taxon>fabids</taxon>
        <taxon>Rosales</taxon>
        <taxon>Cannabaceae</taxon>
        <taxon>Trema</taxon>
    </lineage>
</organism>
<dbReference type="FunCoup" id="A0A2P5FUZ3">
    <property type="interactions" value="306"/>
</dbReference>
<feature type="region of interest" description="Disordered" evidence="2">
    <location>
        <begin position="87"/>
        <end position="126"/>
    </location>
</feature>
<reference evidence="4" key="1">
    <citation type="submission" date="2016-06" db="EMBL/GenBank/DDBJ databases">
        <title>Parallel loss of symbiosis genes in relatives of nitrogen-fixing non-legume Parasponia.</title>
        <authorList>
            <person name="Van Velzen R."/>
            <person name="Holmer R."/>
            <person name="Bu F."/>
            <person name="Rutten L."/>
            <person name="Van Zeijl A."/>
            <person name="Liu W."/>
            <person name="Santuari L."/>
            <person name="Cao Q."/>
            <person name="Sharma T."/>
            <person name="Shen D."/>
            <person name="Roswanjaya Y."/>
            <person name="Wardhani T."/>
            <person name="Kalhor M.S."/>
            <person name="Jansen J."/>
            <person name="Van den Hoogen J."/>
            <person name="Gungor B."/>
            <person name="Hartog M."/>
            <person name="Hontelez J."/>
            <person name="Verver J."/>
            <person name="Yang W.-C."/>
            <person name="Schijlen E."/>
            <person name="Repin R."/>
            <person name="Schilthuizen M."/>
            <person name="Schranz E."/>
            <person name="Heidstra R."/>
            <person name="Miyata K."/>
            <person name="Fedorova E."/>
            <person name="Kohlen W."/>
            <person name="Bisseling T."/>
            <person name="Smit S."/>
            <person name="Geurts R."/>
        </authorList>
    </citation>
    <scope>NUCLEOTIDE SEQUENCE [LARGE SCALE GENOMIC DNA]</scope>
    <source>
        <strain evidence="4">cv. RG33-2</strain>
    </source>
</reference>